<evidence type="ECO:0000313" key="7">
    <source>
        <dbReference type="Proteomes" id="UP000019024"/>
    </source>
</evidence>
<dbReference type="NCBIfam" id="TIGR00066">
    <property type="entry name" value="g_glut_trans"/>
    <property type="match status" value="1"/>
</dbReference>
<dbReference type="InterPro" id="IPR029055">
    <property type="entry name" value="Ntn_hydrolases_N"/>
</dbReference>
<dbReference type="PANTHER" id="PTHR43199">
    <property type="entry name" value="GLUTATHIONE HYDROLASE"/>
    <property type="match status" value="1"/>
</dbReference>
<keyword evidence="1 6" id="KW-0808">Transferase</keyword>
<dbReference type="GO" id="GO:0036374">
    <property type="term" value="F:glutathione hydrolase activity"/>
    <property type="evidence" value="ECO:0007669"/>
    <property type="project" value="InterPro"/>
</dbReference>
<organism evidence="6 7">
    <name type="scientific">Halostagnicola larsenii XH-48</name>
    <dbReference type="NCBI Taxonomy" id="797299"/>
    <lineage>
        <taxon>Archaea</taxon>
        <taxon>Methanobacteriati</taxon>
        <taxon>Methanobacteriota</taxon>
        <taxon>Stenosarchaea group</taxon>
        <taxon>Halobacteria</taxon>
        <taxon>Halobacteriales</taxon>
        <taxon>Natrialbaceae</taxon>
        <taxon>Halostagnicola</taxon>
    </lineage>
</organism>
<feature type="compositionally biased region" description="Low complexity" evidence="5">
    <location>
        <begin position="414"/>
        <end position="425"/>
    </location>
</feature>
<keyword evidence="4" id="KW-0012">Acyltransferase</keyword>
<dbReference type="KEGG" id="hlr:HALLA_20540"/>
<dbReference type="PRINTS" id="PR01210">
    <property type="entry name" value="GGTRANSPTASE"/>
</dbReference>
<reference evidence="6 7" key="1">
    <citation type="submission" date="2014-01" db="EMBL/GenBank/DDBJ databases">
        <authorList>
            <consortium name="DOE Joint Genome Institute"/>
            <person name="Anderson I."/>
            <person name="Huntemann M."/>
            <person name="Han J."/>
            <person name="Chen A."/>
            <person name="Kyrpides N."/>
            <person name="Mavromatis K."/>
            <person name="Markowitz V."/>
            <person name="Palaniappan K."/>
            <person name="Ivanova N."/>
            <person name="Schaumberg A."/>
            <person name="Pati A."/>
            <person name="Liolios K."/>
            <person name="Nordberg H.P."/>
            <person name="Cantor M.N."/>
            <person name="Hua S.X."/>
            <person name="Woyke T."/>
        </authorList>
    </citation>
    <scope>NUCLEOTIDE SEQUENCE [LARGE SCALE GENOMIC DNA]</scope>
    <source>
        <strain evidence="6 7">XH-48</strain>
        <plasmid evidence="7">4</plasmid>
    </source>
</reference>
<dbReference type="InterPro" id="IPR006311">
    <property type="entry name" value="TAT_signal"/>
</dbReference>
<accession>W0JZB6</accession>
<keyword evidence="6" id="KW-0614">Plasmid</keyword>
<evidence type="ECO:0000256" key="2">
    <source>
        <dbReference type="ARBA" id="ARBA00022801"/>
    </source>
</evidence>
<feature type="compositionally biased region" description="Polar residues" evidence="5">
    <location>
        <begin position="1"/>
        <end position="19"/>
    </location>
</feature>
<dbReference type="Pfam" id="PF01019">
    <property type="entry name" value="G_glu_transpept"/>
    <property type="match status" value="1"/>
</dbReference>
<dbReference type="HOGENOM" id="CLU_014813_0_3_2"/>
<dbReference type="EMBL" id="CP007058">
    <property type="protein sequence ID" value="AHG02293.1"/>
    <property type="molecule type" value="Genomic_DNA"/>
</dbReference>
<proteinExistence type="predicted"/>
<dbReference type="InterPro" id="IPR043138">
    <property type="entry name" value="GGT_lsub"/>
</dbReference>
<evidence type="ECO:0000256" key="4">
    <source>
        <dbReference type="ARBA" id="ARBA00023315"/>
    </source>
</evidence>
<evidence type="ECO:0000256" key="1">
    <source>
        <dbReference type="ARBA" id="ARBA00022679"/>
    </source>
</evidence>
<evidence type="ECO:0000256" key="5">
    <source>
        <dbReference type="SAM" id="MobiDB-lite"/>
    </source>
</evidence>
<geneLocation type="plasmid" evidence="6">
    <name>unnamed</name>
</geneLocation>
<keyword evidence="2" id="KW-0378">Hydrolase</keyword>
<keyword evidence="3" id="KW-0865">Zymogen</keyword>
<feature type="region of interest" description="Disordered" evidence="5">
    <location>
        <begin position="1"/>
        <end position="22"/>
    </location>
</feature>
<dbReference type="eggNOG" id="arCOG04053">
    <property type="taxonomic scope" value="Archaea"/>
</dbReference>
<dbReference type="Proteomes" id="UP000019024">
    <property type="component" value="Plasmid unnamed3"/>
</dbReference>
<protein>
    <submittedName>
        <fullName evidence="6">Gamma-glutamyltransferase</fullName>
    </submittedName>
</protein>
<sequence length="614" mass="65336">MTRQPPSQVTDRTDGSTADASRINRRTLLTTIGVTAGALGIGSSTTAADVQPVTDVPGFSCGKRHFTCGREVAAADGMVSSVDPIASGVAATILRKGGNAVDAAVALQYTLNVTQPHGSGIGGGGFMVIYDAAADEITCVNSRERAPRGAEPDMFLDEDGDEIPFDQRHQSGDAVGVPGTLKGLETARKLYGSRPRQQLIGPAIKLARKGFTVDDFLAEQIAENWWKFNDAAKETFSTASGEPLGAGDRLVNADLADTLALIKRGGTDPFYEGEIAADLVETVRELGGTMTTDDMADYDITLDDPVRKDWYDVEIVGQPLPSSGPSVVAMALKMLEFCGIENHELRSPEMYHLVAEAITLAWADRMEYMGDPEFADVPIDGLLDDDYLAKRAGEIRMGDSVAANGCADPGVPPGVDSSGELSDSGGESGATTHFSVVDKHGNAVSYTSTIEQFMGSGKMVPGRGFMLNNELTDFDAEPGGPNEVQPWKRPLSSMSPTMVLNDGVPEFTAGSPGGWTIVSVTAQTLLYRYVYGLDPLESVVEPAIYTYHCSDVEWDSGVPERARETTAEWGHDWDDEASTLGNVQVIDIGEDELIGAADPNRDGQAVGFDRGGCR</sequence>
<dbReference type="AlphaFoldDB" id="W0JZB6"/>
<dbReference type="SUPFAM" id="SSF56235">
    <property type="entry name" value="N-terminal nucleophile aminohydrolases (Ntn hydrolases)"/>
    <property type="match status" value="1"/>
</dbReference>
<dbReference type="Gene3D" id="1.10.246.130">
    <property type="match status" value="1"/>
</dbReference>
<dbReference type="GO" id="GO:0016746">
    <property type="term" value="F:acyltransferase activity"/>
    <property type="evidence" value="ECO:0007669"/>
    <property type="project" value="UniProtKB-KW"/>
</dbReference>
<dbReference type="InterPro" id="IPR000101">
    <property type="entry name" value="GGT_peptidase"/>
</dbReference>
<feature type="region of interest" description="Disordered" evidence="5">
    <location>
        <begin position="406"/>
        <end position="432"/>
    </location>
</feature>
<dbReference type="InterPro" id="IPR051792">
    <property type="entry name" value="GGT_bact"/>
</dbReference>
<dbReference type="Gene3D" id="3.60.20.40">
    <property type="match status" value="1"/>
</dbReference>
<gene>
    <name evidence="6" type="ORF">HALLA_20540</name>
</gene>
<evidence type="ECO:0000256" key="3">
    <source>
        <dbReference type="ARBA" id="ARBA00023145"/>
    </source>
</evidence>
<dbReference type="GeneID" id="25147625"/>
<name>W0JZB6_9EURY</name>
<dbReference type="PROSITE" id="PS51318">
    <property type="entry name" value="TAT"/>
    <property type="match status" value="1"/>
</dbReference>
<dbReference type="PANTHER" id="PTHR43199:SF1">
    <property type="entry name" value="GLUTATHIONE HYDROLASE PROENZYME"/>
    <property type="match status" value="1"/>
</dbReference>
<dbReference type="GO" id="GO:0006751">
    <property type="term" value="P:glutathione catabolic process"/>
    <property type="evidence" value="ECO:0007669"/>
    <property type="project" value="InterPro"/>
</dbReference>
<dbReference type="PATRIC" id="fig|797299.3.peg.3968"/>
<dbReference type="OrthoDB" id="183046at2157"/>
<dbReference type="InterPro" id="IPR043137">
    <property type="entry name" value="GGT_ssub_C"/>
</dbReference>
<keyword evidence="7" id="KW-1185">Reference proteome</keyword>
<dbReference type="RefSeq" id="WP_049955091.1">
    <property type="nucleotide sequence ID" value="NZ_CP007058.1"/>
</dbReference>
<evidence type="ECO:0000313" key="6">
    <source>
        <dbReference type="EMBL" id="AHG02293.1"/>
    </source>
</evidence>